<dbReference type="NCBIfam" id="TIGR00229">
    <property type="entry name" value="sensory_box"/>
    <property type="match status" value="1"/>
</dbReference>
<dbReference type="CDD" id="cd00130">
    <property type="entry name" value="PAS"/>
    <property type="match status" value="1"/>
</dbReference>
<dbReference type="Pfam" id="PF08448">
    <property type="entry name" value="PAS_4"/>
    <property type="match status" value="1"/>
</dbReference>
<dbReference type="EMBL" id="QGHA01000002">
    <property type="protein sequence ID" value="PWK79132.1"/>
    <property type="molecule type" value="Genomic_DNA"/>
</dbReference>
<dbReference type="InterPro" id="IPR013656">
    <property type="entry name" value="PAS_4"/>
</dbReference>
<accession>A0A316HVY3</accession>
<dbReference type="InterPro" id="IPR000014">
    <property type="entry name" value="PAS"/>
</dbReference>
<proteinExistence type="predicted"/>
<dbReference type="InterPro" id="IPR035965">
    <property type="entry name" value="PAS-like_dom_sf"/>
</dbReference>
<evidence type="ECO:0000313" key="2">
    <source>
        <dbReference type="EMBL" id="PWK79132.1"/>
    </source>
</evidence>
<keyword evidence="3" id="KW-1185">Reference proteome</keyword>
<evidence type="ECO:0000259" key="1">
    <source>
        <dbReference type="Pfam" id="PF08448"/>
    </source>
</evidence>
<dbReference type="RefSeq" id="WP_109607351.1">
    <property type="nucleotide sequence ID" value="NZ_QGHA01000002.1"/>
</dbReference>
<protein>
    <submittedName>
        <fullName evidence="2">PAS domain S-box-containing protein</fullName>
    </submittedName>
</protein>
<organism evidence="2 3">
    <name type="scientific">Mucilaginibacter oryzae</name>
    <dbReference type="NCBI Taxonomy" id="468058"/>
    <lineage>
        <taxon>Bacteria</taxon>
        <taxon>Pseudomonadati</taxon>
        <taxon>Bacteroidota</taxon>
        <taxon>Sphingobacteriia</taxon>
        <taxon>Sphingobacteriales</taxon>
        <taxon>Sphingobacteriaceae</taxon>
        <taxon>Mucilaginibacter</taxon>
    </lineage>
</organism>
<dbReference type="AlphaFoldDB" id="A0A316HVY3"/>
<evidence type="ECO:0000313" key="3">
    <source>
        <dbReference type="Proteomes" id="UP000245678"/>
    </source>
</evidence>
<dbReference type="Proteomes" id="UP000245678">
    <property type="component" value="Unassembled WGS sequence"/>
</dbReference>
<feature type="domain" description="PAS fold-4" evidence="1">
    <location>
        <begin position="18"/>
        <end position="120"/>
    </location>
</feature>
<comment type="caution">
    <text evidence="2">The sequence shown here is derived from an EMBL/GenBank/DDBJ whole genome shotgun (WGS) entry which is preliminary data.</text>
</comment>
<reference evidence="2 3" key="1">
    <citation type="submission" date="2018-05" db="EMBL/GenBank/DDBJ databases">
        <title>Genomic Encyclopedia of Archaeal and Bacterial Type Strains, Phase II (KMG-II): from individual species to whole genera.</title>
        <authorList>
            <person name="Goeker M."/>
        </authorList>
    </citation>
    <scope>NUCLEOTIDE SEQUENCE [LARGE SCALE GENOMIC DNA]</scope>
    <source>
        <strain evidence="2 3">DSM 19975</strain>
    </source>
</reference>
<dbReference type="SUPFAM" id="SSF55785">
    <property type="entry name" value="PYP-like sensor domain (PAS domain)"/>
    <property type="match status" value="1"/>
</dbReference>
<dbReference type="Gene3D" id="3.30.450.20">
    <property type="entry name" value="PAS domain"/>
    <property type="match status" value="1"/>
</dbReference>
<name>A0A316HVY3_9SPHI</name>
<gene>
    <name evidence="2" type="ORF">LX99_01588</name>
</gene>
<sequence length="192" mass="21533">MPYAHVPKFLDTSAYFYAISIGIDSKYTYVNPNYDRNFGLGKATLKGQHFSVTLHPDDISICEQVGQQCFEDTKRLYPATLRKHDGKGGFITTQWEMQGILDEHGAPQSIFCIGYNITEFLDTRAKLDLAALQLDEISFIQSHGVRKPLANIMAIAGLIGVAEDMEEVRLLTSMLNQSANELDLIIREISNK</sequence>